<comment type="caution">
    <text evidence="3">The sequence shown here is derived from an EMBL/GenBank/DDBJ whole genome shotgun (WGS) entry which is preliminary data.</text>
</comment>
<feature type="signal peptide" evidence="1">
    <location>
        <begin position="1"/>
        <end position="23"/>
    </location>
</feature>
<evidence type="ECO:0000313" key="4">
    <source>
        <dbReference type="Proteomes" id="UP000315525"/>
    </source>
</evidence>
<evidence type="ECO:0000256" key="1">
    <source>
        <dbReference type="SAM" id="SignalP"/>
    </source>
</evidence>
<evidence type="ECO:0000313" key="3">
    <source>
        <dbReference type="EMBL" id="TET47254.1"/>
    </source>
</evidence>
<dbReference type="InterPro" id="IPR025965">
    <property type="entry name" value="FlgD/Vpr_Ig-like"/>
</dbReference>
<dbReference type="Gene3D" id="2.60.40.4070">
    <property type="match status" value="1"/>
</dbReference>
<gene>
    <name evidence="3" type="ORF">E3J62_02025</name>
</gene>
<accession>A0A523UXI8</accession>
<dbReference type="EMBL" id="SOJN01000026">
    <property type="protein sequence ID" value="TET47254.1"/>
    <property type="molecule type" value="Genomic_DNA"/>
</dbReference>
<protein>
    <submittedName>
        <fullName evidence="3">T9SS type A sorting domain-containing protein</fullName>
    </submittedName>
</protein>
<dbReference type="Pfam" id="PF13860">
    <property type="entry name" value="FlgD_ig"/>
    <property type="match status" value="1"/>
</dbReference>
<proteinExistence type="predicted"/>
<dbReference type="AlphaFoldDB" id="A0A523UXI8"/>
<evidence type="ECO:0000259" key="2">
    <source>
        <dbReference type="Pfam" id="PF13860"/>
    </source>
</evidence>
<dbReference type="InterPro" id="IPR026444">
    <property type="entry name" value="Secre_tail"/>
</dbReference>
<organism evidence="3 4">
    <name type="scientific">candidate division TA06 bacterium</name>
    <dbReference type="NCBI Taxonomy" id="2250710"/>
    <lineage>
        <taxon>Bacteria</taxon>
        <taxon>Bacteria division TA06</taxon>
    </lineage>
</organism>
<dbReference type="NCBIfam" id="TIGR04183">
    <property type="entry name" value="Por_Secre_tail"/>
    <property type="match status" value="1"/>
</dbReference>
<feature type="domain" description="FlgD/Vpr Ig-like" evidence="2">
    <location>
        <begin position="147"/>
        <end position="206"/>
    </location>
</feature>
<keyword evidence="1" id="KW-0732">Signal</keyword>
<dbReference type="Proteomes" id="UP000315525">
    <property type="component" value="Unassembled WGS sequence"/>
</dbReference>
<sequence>MRKIILPFVVLGLLLSQPQTSIAAWEVEQGSRGNELLLQVRNSQRQNLQEVVVEVDQSPGWIQFGTGEVVVGEVLVPEEMQDAIFLFDVAEEAPLGAKGNIKLLVKCSAESWRKEVAVTVIPSTSLPTVNALHQSSPNPSRRSPVIGYQLSKRAQTTLKVYNLAGRLVKTLVNDAQKAGYYRVEWHGNDEQGRQMPGGVYFYRLQAGNFTAGRKLILLR</sequence>
<feature type="chain" id="PRO_5022161184" evidence="1">
    <location>
        <begin position="24"/>
        <end position="219"/>
    </location>
</feature>
<name>A0A523UXI8_UNCT6</name>
<reference evidence="3 4" key="1">
    <citation type="submission" date="2019-03" db="EMBL/GenBank/DDBJ databases">
        <title>Metabolic potential of uncultured bacteria and archaea associated with petroleum seepage in deep-sea sediments.</title>
        <authorList>
            <person name="Dong X."/>
            <person name="Hubert C."/>
        </authorList>
    </citation>
    <scope>NUCLEOTIDE SEQUENCE [LARGE SCALE GENOMIC DNA]</scope>
    <source>
        <strain evidence="3">E44_bin18</strain>
    </source>
</reference>